<dbReference type="AlphaFoldDB" id="A0A7S1S7Q4"/>
<feature type="compositionally biased region" description="Pro residues" evidence="1">
    <location>
        <begin position="105"/>
        <end position="117"/>
    </location>
</feature>
<keyword evidence="2" id="KW-0812">Transmembrane</keyword>
<keyword evidence="2" id="KW-1133">Transmembrane helix</keyword>
<evidence type="ECO:0000256" key="2">
    <source>
        <dbReference type="SAM" id="Phobius"/>
    </source>
</evidence>
<evidence type="ECO:0000256" key="1">
    <source>
        <dbReference type="SAM" id="MobiDB-lite"/>
    </source>
</evidence>
<reference evidence="3" key="1">
    <citation type="submission" date="2021-01" db="EMBL/GenBank/DDBJ databases">
        <authorList>
            <person name="Corre E."/>
            <person name="Pelletier E."/>
            <person name="Niang G."/>
            <person name="Scheremetjew M."/>
            <person name="Finn R."/>
            <person name="Kale V."/>
            <person name="Holt S."/>
            <person name="Cochrane G."/>
            <person name="Meng A."/>
            <person name="Brown T."/>
            <person name="Cohen L."/>
        </authorList>
    </citation>
    <scope>NUCLEOTIDE SEQUENCE</scope>
    <source>
        <strain evidence="3">OF101</strain>
    </source>
</reference>
<name>A0A7S1S7Q4_ALECA</name>
<feature type="region of interest" description="Disordered" evidence="1">
    <location>
        <begin position="80"/>
        <end position="160"/>
    </location>
</feature>
<organism evidence="3">
    <name type="scientific">Alexandrium catenella</name>
    <name type="common">Red tide dinoflagellate</name>
    <name type="synonym">Gonyaulax catenella</name>
    <dbReference type="NCBI Taxonomy" id="2925"/>
    <lineage>
        <taxon>Eukaryota</taxon>
        <taxon>Sar</taxon>
        <taxon>Alveolata</taxon>
        <taxon>Dinophyceae</taxon>
        <taxon>Gonyaulacales</taxon>
        <taxon>Pyrocystaceae</taxon>
        <taxon>Alexandrium</taxon>
    </lineage>
</organism>
<sequence length="160" mass="17043">MTSGSACGAVVAPEIQRMGASFVCSFTEAFILSWTLILGLVHLYVTYIVWSAAEDLKELPRIRLIQYAAALEQVQHPKRSDGLFPLSSERAEPLPPPEMASQMMPSPPPTAAVPPAPGGAMPPTSGLARDSQSFGQFVGEPQSFIPCPPSGVDFTASRNN</sequence>
<protein>
    <submittedName>
        <fullName evidence="3">Uncharacterized protein</fullName>
    </submittedName>
</protein>
<keyword evidence="2" id="KW-0472">Membrane</keyword>
<proteinExistence type="predicted"/>
<gene>
    <name evidence="3" type="ORF">ACAT0790_LOCUS63852</name>
</gene>
<accession>A0A7S1S7Q4</accession>
<dbReference type="EMBL" id="HBGE01107042">
    <property type="protein sequence ID" value="CAD9187078.1"/>
    <property type="molecule type" value="Transcribed_RNA"/>
</dbReference>
<feature type="transmembrane region" description="Helical" evidence="2">
    <location>
        <begin position="31"/>
        <end position="53"/>
    </location>
</feature>
<evidence type="ECO:0000313" key="3">
    <source>
        <dbReference type="EMBL" id="CAD9187078.1"/>
    </source>
</evidence>